<dbReference type="Pfam" id="PF02578">
    <property type="entry name" value="Cu-oxidase_4"/>
    <property type="match status" value="1"/>
</dbReference>
<dbReference type="GO" id="GO:0016787">
    <property type="term" value="F:hydrolase activity"/>
    <property type="evidence" value="ECO:0007669"/>
    <property type="project" value="UniProtKB-KW"/>
</dbReference>
<keyword evidence="6" id="KW-0862">Zinc</keyword>
<protein>
    <recommendedName>
        <fullName evidence="10">Purine nucleoside phosphorylase</fullName>
    </recommendedName>
</protein>
<reference evidence="11 12" key="1">
    <citation type="submission" date="2018-12" db="EMBL/GenBank/DDBJ databases">
        <title>The whole draft genome of Aquabacterium sp. SJQ9.</title>
        <authorList>
            <person name="Sun L."/>
            <person name="Gao X."/>
            <person name="Chen W."/>
            <person name="Huang K."/>
        </authorList>
    </citation>
    <scope>NUCLEOTIDE SEQUENCE [LARGE SCALE GENOMIC DNA]</scope>
    <source>
        <strain evidence="11 12">SJQ9</strain>
    </source>
</reference>
<keyword evidence="12" id="KW-1185">Reference proteome</keyword>
<evidence type="ECO:0000256" key="7">
    <source>
        <dbReference type="ARBA" id="ARBA00047989"/>
    </source>
</evidence>
<dbReference type="SUPFAM" id="SSF64438">
    <property type="entry name" value="CNF1/YfiH-like putative cysteine hydrolases"/>
    <property type="match status" value="1"/>
</dbReference>
<evidence type="ECO:0000256" key="1">
    <source>
        <dbReference type="ARBA" id="ARBA00000553"/>
    </source>
</evidence>
<evidence type="ECO:0000256" key="3">
    <source>
        <dbReference type="ARBA" id="ARBA00022679"/>
    </source>
</evidence>
<comment type="catalytic activity">
    <reaction evidence="8">
        <text>adenosine + phosphate = alpha-D-ribose 1-phosphate + adenine</text>
        <dbReference type="Rhea" id="RHEA:27642"/>
        <dbReference type="ChEBI" id="CHEBI:16335"/>
        <dbReference type="ChEBI" id="CHEBI:16708"/>
        <dbReference type="ChEBI" id="CHEBI:43474"/>
        <dbReference type="ChEBI" id="CHEBI:57720"/>
        <dbReference type="EC" id="2.4.2.1"/>
    </reaction>
    <physiologicalReaction direction="left-to-right" evidence="8">
        <dbReference type="Rhea" id="RHEA:27643"/>
    </physiologicalReaction>
</comment>
<evidence type="ECO:0000256" key="9">
    <source>
        <dbReference type="ARBA" id="ARBA00049893"/>
    </source>
</evidence>
<evidence type="ECO:0000313" key="11">
    <source>
        <dbReference type="EMBL" id="RRS04217.1"/>
    </source>
</evidence>
<dbReference type="GO" id="GO:0017061">
    <property type="term" value="F:S-methyl-5-thioadenosine phosphorylase activity"/>
    <property type="evidence" value="ECO:0007669"/>
    <property type="project" value="UniProtKB-EC"/>
</dbReference>
<comment type="catalytic activity">
    <reaction evidence="9">
        <text>S-methyl-5'-thioadenosine + phosphate = 5-(methylsulfanyl)-alpha-D-ribose 1-phosphate + adenine</text>
        <dbReference type="Rhea" id="RHEA:11852"/>
        <dbReference type="ChEBI" id="CHEBI:16708"/>
        <dbReference type="ChEBI" id="CHEBI:17509"/>
        <dbReference type="ChEBI" id="CHEBI:43474"/>
        <dbReference type="ChEBI" id="CHEBI:58533"/>
        <dbReference type="EC" id="2.4.2.28"/>
    </reaction>
    <physiologicalReaction direction="left-to-right" evidence="9">
        <dbReference type="Rhea" id="RHEA:11853"/>
    </physiologicalReaction>
</comment>
<evidence type="ECO:0000256" key="6">
    <source>
        <dbReference type="ARBA" id="ARBA00022833"/>
    </source>
</evidence>
<dbReference type="InterPro" id="IPR038371">
    <property type="entry name" value="Cu_polyphenol_OxRdtase_sf"/>
</dbReference>
<accession>A0A426VB89</accession>
<evidence type="ECO:0000256" key="8">
    <source>
        <dbReference type="ARBA" id="ARBA00048968"/>
    </source>
</evidence>
<sequence>MTTRLDPPDDALGPLQWPMQAGVRAWMSTRRWPTGLAGAVPIRPSLPPFDDANLGDHVGDDPATVAAHRLALAQAMQADPVWLRQVHGHRVVQLGRDGDGGGGWQVDGQAWDPAQPVEADGSWTTEPGVVCTVMVADCLPVLLAAPQGRGVAALHAGWRGLAGAGSLAGQGVLESGVAALCAGASCEPAELQAWLGPCIGPQSFEVSEDVLRGFGVDPDAAVTPHFQLLPSTGQQTPRKWLADLPGLARQRLAAQGVSLVAGGRWCTVSDASRFFSFRRDGVTGRQAACIWLERGSR</sequence>
<keyword evidence="3" id="KW-0808">Transferase</keyword>
<comment type="catalytic activity">
    <reaction evidence="1">
        <text>inosine + phosphate = alpha-D-ribose 1-phosphate + hypoxanthine</text>
        <dbReference type="Rhea" id="RHEA:27646"/>
        <dbReference type="ChEBI" id="CHEBI:17368"/>
        <dbReference type="ChEBI" id="CHEBI:17596"/>
        <dbReference type="ChEBI" id="CHEBI:43474"/>
        <dbReference type="ChEBI" id="CHEBI:57720"/>
        <dbReference type="EC" id="2.4.2.1"/>
    </reaction>
    <physiologicalReaction direction="left-to-right" evidence="1">
        <dbReference type="Rhea" id="RHEA:27647"/>
    </physiologicalReaction>
</comment>
<evidence type="ECO:0000256" key="5">
    <source>
        <dbReference type="ARBA" id="ARBA00022801"/>
    </source>
</evidence>
<dbReference type="Gene3D" id="3.60.140.10">
    <property type="entry name" value="CNF1/YfiH-like putative cysteine hydrolases"/>
    <property type="match status" value="1"/>
</dbReference>
<evidence type="ECO:0000256" key="10">
    <source>
        <dbReference type="RuleBase" id="RU361274"/>
    </source>
</evidence>
<organism evidence="11 12">
    <name type="scientific">Aquabacterium soli</name>
    <dbReference type="NCBI Taxonomy" id="2493092"/>
    <lineage>
        <taxon>Bacteria</taxon>
        <taxon>Pseudomonadati</taxon>
        <taxon>Pseudomonadota</taxon>
        <taxon>Betaproteobacteria</taxon>
        <taxon>Burkholderiales</taxon>
        <taxon>Aquabacterium</taxon>
    </lineage>
</organism>
<comment type="caution">
    <text evidence="11">The sequence shown here is derived from an EMBL/GenBank/DDBJ whole genome shotgun (WGS) entry which is preliminary data.</text>
</comment>
<dbReference type="Proteomes" id="UP000269265">
    <property type="component" value="Unassembled WGS sequence"/>
</dbReference>
<dbReference type="CDD" id="cd16833">
    <property type="entry name" value="YfiH"/>
    <property type="match status" value="1"/>
</dbReference>
<dbReference type="GO" id="GO:0005507">
    <property type="term" value="F:copper ion binding"/>
    <property type="evidence" value="ECO:0007669"/>
    <property type="project" value="TreeGrafter"/>
</dbReference>
<gene>
    <name evidence="11" type="primary">pgeF</name>
    <name evidence="11" type="ORF">EIP75_11895</name>
</gene>
<comment type="catalytic activity">
    <reaction evidence="7">
        <text>adenosine + H2O + H(+) = inosine + NH4(+)</text>
        <dbReference type="Rhea" id="RHEA:24408"/>
        <dbReference type="ChEBI" id="CHEBI:15377"/>
        <dbReference type="ChEBI" id="CHEBI:15378"/>
        <dbReference type="ChEBI" id="CHEBI:16335"/>
        <dbReference type="ChEBI" id="CHEBI:17596"/>
        <dbReference type="ChEBI" id="CHEBI:28938"/>
        <dbReference type="EC" id="3.5.4.4"/>
    </reaction>
    <physiologicalReaction direction="left-to-right" evidence="7">
        <dbReference type="Rhea" id="RHEA:24409"/>
    </physiologicalReaction>
</comment>
<dbReference type="PANTHER" id="PTHR30616:SF2">
    <property type="entry name" value="PURINE NUCLEOSIDE PHOSPHORYLASE LACC1"/>
    <property type="match status" value="1"/>
</dbReference>
<dbReference type="NCBIfam" id="TIGR00726">
    <property type="entry name" value="peptidoglycan editing factor PgeF"/>
    <property type="match status" value="1"/>
</dbReference>
<dbReference type="OrthoDB" id="4279at2"/>
<dbReference type="EMBL" id="RSED01000008">
    <property type="protein sequence ID" value="RRS04217.1"/>
    <property type="molecule type" value="Genomic_DNA"/>
</dbReference>
<evidence type="ECO:0000313" key="12">
    <source>
        <dbReference type="Proteomes" id="UP000269265"/>
    </source>
</evidence>
<dbReference type="InterPro" id="IPR003730">
    <property type="entry name" value="Cu_polyphenol_OxRdtase"/>
</dbReference>
<dbReference type="InterPro" id="IPR011324">
    <property type="entry name" value="Cytotoxic_necrot_fac-like_cat"/>
</dbReference>
<comment type="similarity">
    <text evidence="2 10">Belongs to the purine nucleoside phosphorylase YfiH/LACC1 family.</text>
</comment>
<name>A0A426VB89_9BURK</name>
<dbReference type="PANTHER" id="PTHR30616">
    <property type="entry name" value="UNCHARACTERIZED PROTEIN YFIH"/>
    <property type="match status" value="1"/>
</dbReference>
<evidence type="ECO:0000256" key="2">
    <source>
        <dbReference type="ARBA" id="ARBA00007353"/>
    </source>
</evidence>
<evidence type="ECO:0000256" key="4">
    <source>
        <dbReference type="ARBA" id="ARBA00022723"/>
    </source>
</evidence>
<dbReference type="AlphaFoldDB" id="A0A426VB89"/>
<keyword evidence="5" id="KW-0378">Hydrolase</keyword>
<proteinExistence type="inferred from homology"/>
<keyword evidence="4" id="KW-0479">Metal-binding</keyword>